<dbReference type="GO" id="GO:0005524">
    <property type="term" value="F:ATP binding"/>
    <property type="evidence" value="ECO:0007669"/>
    <property type="project" value="UniProtKB-KW"/>
</dbReference>
<evidence type="ECO:0000313" key="4">
    <source>
        <dbReference type="Proteomes" id="UP001140206"/>
    </source>
</evidence>
<evidence type="ECO:0000256" key="1">
    <source>
        <dbReference type="ARBA" id="ARBA00022741"/>
    </source>
</evidence>
<dbReference type="Gene3D" id="1.20.1270.10">
    <property type="match status" value="1"/>
</dbReference>
<evidence type="ECO:0000256" key="2">
    <source>
        <dbReference type="ARBA" id="ARBA00022840"/>
    </source>
</evidence>
<sequence>MQNLVLVDVTPLSLGVGIRKGFEYMLLVVPKNNPIPTKMYTEMQTDHDNQTSIRFPIYEGESAETKYNNLLGEFTINGIDPAPKGAVKFDVWFDIDANGILSVSAQVKSTSIKNGIIIKQNGDLTAAEIQTMIQEAGRYRAEDEMHKSKISLEDLAEKLKSLAMDPGRSKSDMKSMEKAAEKALAWLERNPHADIDEINKRRGQLKTNFPILCEEN</sequence>
<keyword evidence="2" id="KW-0067">ATP-binding</keyword>
<reference evidence="3" key="1">
    <citation type="submission" date="2022-08" db="EMBL/GenBank/DDBJ databases">
        <authorList>
            <person name="Marques A."/>
        </authorList>
    </citation>
    <scope>NUCLEOTIDE SEQUENCE</scope>
    <source>
        <strain evidence="3">RhyPub2mFocal</strain>
        <tissue evidence="3">Leaves</tissue>
    </source>
</reference>
<dbReference type="AlphaFoldDB" id="A0AAV8G7T8"/>
<proteinExistence type="predicted"/>
<keyword evidence="1" id="KW-0547">Nucleotide-binding</keyword>
<organism evidence="3 4">
    <name type="scientific">Rhynchospora pubera</name>
    <dbReference type="NCBI Taxonomy" id="906938"/>
    <lineage>
        <taxon>Eukaryota</taxon>
        <taxon>Viridiplantae</taxon>
        <taxon>Streptophyta</taxon>
        <taxon>Embryophyta</taxon>
        <taxon>Tracheophyta</taxon>
        <taxon>Spermatophyta</taxon>
        <taxon>Magnoliopsida</taxon>
        <taxon>Liliopsida</taxon>
        <taxon>Poales</taxon>
        <taxon>Cyperaceae</taxon>
        <taxon>Cyperoideae</taxon>
        <taxon>Rhynchosporeae</taxon>
        <taxon>Rhynchospora</taxon>
    </lineage>
</organism>
<dbReference type="GO" id="GO:0140662">
    <property type="term" value="F:ATP-dependent protein folding chaperone"/>
    <property type="evidence" value="ECO:0007669"/>
    <property type="project" value="InterPro"/>
</dbReference>
<protein>
    <submittedName>
        <fullName evidence="3">Heat shock protein 70</fullName>
    </submittedName>
</protein>
<accession>A0AAV8G7T8</accession>
<dbReference type="InterPro" id="IPR013126">
    <property type="entry name" value="Hsp_70_fam"/>
</dbReference>
<gene>
    <name evidence="3" type="ORF">LUZ62_052380</name>
</gene>
<dbReference type="Pfam" id="PF00012">
    <property type="entry name" value="HSP70"/>
    <property type="match status" value="1"/>
</dbReference>
<dbReference type="PANTHER" id="PTHR19375">
    <property type="entry name" value="HEAT SHOCK PROTEIN 70KDA"/>
    <property type="match status" value="1"/>
</dbReference>
<dbReference type="InterPro" id="IPR029048">
    <property type="entry name" value="HSP70_C_sf"/>
</dbReference>
<dbReference type="PRINTS" id="PR00301">
    <property type="entry name" value="HEATSHOCK70"/>
</dbReference>
<evidence type="ECO:0000313" key="3">
    <source>
        <dbReference type="EMBL" id="KAJ4801134.1"/>
    </source>
</evidence>
<keyword evidence="4" id="KW-1185">Reference proteome</keyword>
<dbReference type="SUPFAM" id="SSF100920">
    <property type="entry name" value="Heat shock protein 70kD (HSP70), peptide-binding domain"/>
    <property type="match status" value="1"/>
</dbReference>
<comment type="caution">
    <text evidence="3">The sequence shown here is derived from an EMBL/GenBank/DDBJ whole genome shotgun (WGS) entry which is preliminary data.</text>
</comment>
<dbReference type="Proteomes" id="UP001140206">
    <property type="component" value="Chromosome 2"/>
</dbReference>
<dbReference type="Gene3D" id="2.60.34.10">
    <property type="entry name" value="Substrate Binding Domain Of DNAk, Chain A, domain 1"/>
    <property type="match status" value="1"/>
</dbReference>
<name>A0AAV8G7T8_9POAL</name>
<dbReference type="SUPFAM" id="SSF100934">
    <property type="entry name" value="Heat shock protein 70kD (HSP70), C-terminal subdomain"/>
    <property type="match status" value="1"/>
</dbReference>
<dbReference type="EMBL" id="JAMFTS010000002">
    <property type="protein sequence ID" value="KAJ4801134.1"/>
    <property type="molecule type" value="Genomic_DNA"/>
</dbReference>
<dbReference type="InterPro" id="IPR029047">
    <property type="entry name" value="HSP70_peptide-bd_sf"/>
</dbReference>
<keyword evidence="3" id="KW-0346">Stress response</keyword>